<dbReference type="SUPFAM" id="SSF50249">
    <property type="entry name" value="Nucleic acid-binding proteins"/>
    <property type="match status" value="1"/>
</dbReference>
<dbReference type="SUPFAM" id="SSF57667">
    <property type="entry name" value="beta-beta-alpha zinc fingers"/>
    <property type="match status" value="1"/>
</dbReference>
<dbReference type="InterPro" id="IPR027417">
    <property type="entry name" value="P-loop_NTPase"/>
</dbReference>
<evidence type="ECO:0000256" key="4">
    <source>
        <dbReference type="ARBA" id="ARBA00022806"/>
    </source>
</evidence>
<dbReference type="PROSITE" id="PS50011">
    <property type="entry name" value="PROTEIN_KINASE_DOM"/>
    <property type="match status" value="1"/>
</dbReference>
<dbReference type="InterPro" id="IPR041677">
    <property type="entry name" value="DNA2/NAM7_AAA_11"/>
</dbReference>
<dbReference type="InterPro" id="IPR036236">
    <property type="entry name" value="Znf_C2H2_sf"/>
</dbReference>
<reference evidence="8" key="1">
    <citation type="submission" date="2021-10" db="EMBL/GenBank/DDBJ databases">
        <title>Tropical sea cucumber genome reveals ecological adaptation and Cuvierian tubules defense mechanism.</title>
        <authorList>
            <person name="Chen T."/>
        </authorList>
    </citation>
    <scope>NUCLEOTIDE SEQUENCE</scope>
    <source>
        <strain evidence="8">Nanhai2018</strain>
        <tissue evidence="8">Muscle</tissue>
    </source>
</reference>
<dbReference type="FunFam" id="3.40.50.300:FF:001313">
    <property type="entry name" value="Helicase with zinc finger domain 2"/>
    <property type="match status" value="1"/>
</dbReference>
<dbReference type="InterPro" id="IPR001900">
    <property type="entry name" value="RNase_II/R"/>
</dbReference>
<dbReference type="InterPro" id="IPR050534">
    <property type="entry name" value="Coronavir_polyprotein_1ab"/>
</dbReference>
<keyword evidence="2" id="KW-0547">Nucleotide-binding</keyword>
<dbReference type="GO" id="GO:0004540">
    <property type="term" value="F:RNA nuclease activity"/>
    <property type="evidence" value="ECO:0007669"/>
    <property type="project" value="InterPro"/>
</dbReference>
<dbReference type="GO" id="GO:0003723">
    <property type="term" value="F:RNA binding"/>
    <property type="evidence" value="ECO:0007669"/>
    <property type="project" value="InterPro"/>
</dbReference>
<dbReference type="Pfam" id="PF00069">
    <property type="entry name" value="Pkinase"/>
    <property type="match status" value="1"/>
</dbReference>
<evidence type="ECO:0000256" key="1">
    <source>
        <dbReference type="ARBA" id="ARBA00007913"/>
    </source>
</evidence>
<dbReference type="OrthoDB" id="2285229at2759"/>
<gene>
    <name evidence="8" type="ORF">HOLleu_16585</name>
</gene>
<dbReference type="InterPro" id="IPR011009">
    <property type="entry name" value="Kinase-like_dom_sf"/>
</dbReference>
<organism evidence="8 9">
    <name type="scientific">Holothuria leucospilota</name>
    <name type="common">Black long sea cucumber</name>
    <name type="synonym">Mertensiothuria leucospilota</name>
    <dbReference type="NCBI Taxonomy" id="206669"/>
    <lineage>
        <taxon>Eukaryota</taxon>
        <taxon>Metazoa</taxon>
        <taxon>Echinodermata</taxon>
        <taxon>Eleutherozoa</taxon>
        <taxon>Echinozoa</taxon>
        <taxon>Holothuroidea</taxon>
        <taxon>Aspidochirotacea</taxon>
        <taxon>Aspidochirotida</taxon>
        <taxon>Holothuriidae</taxon>
        <taxon>Holothuria</taxon>
    </lineage>
</organism>
<dbReference type="InterPro" id="IPR008271">
    <property type="entry name" value="Ser/Thr_kinase_AS"/>
</dbReference>
<proteinExistence type="inferred from homology"/>
<dbReference type="SUPFAM" id="SSF52540">
    <property type="entry name" value="P-loop containing nucleoside triphosphate hydrolases"/>
    <property type="match status" value="2"/>
</dbReference>
<evidence type="ECO:0000313" key="9">
    <source>
        <dbReference type="Proteomes" id="UP001152320"/>
    </source>
</evidence>
<dbReference type="Pfam" id="PF13086">
    <property type="entry name" value="AAA_11"/>
    <property type="match status" value="3"/>
</dbReference>
<dbReference type="PANTHER" id="PTHR43788:SF16">
    <property type="entry name" value="HELICASE WITH ZINC FINGER 2"/>
    <property type="match status" value="1"/>
</dbReference>
<keyword evidence="4 8" id="KW-0347">Helicase</keyword>
<accession>A0A9Q1C6C4</accession>
<dbReference type="GO" id="GO:0043139">
    <property type="term" value="F:5'-3' DNA helicase activity"/>
    <property type="evidence" value="ECO:0007669"/>
    <property type="project" value="TreeGrafter"/>
</dbReference>
<keyword evidence="5" id="KW-0067">ATP-binding</keyword>
<dbReference type="CDD" id="cd18808">
    <property type="entry name" value="SF1_C_Upf1"/>
    <property type="match status" value="2"/>
</dbReference>
<evidence type="ECO:0000259" key="7">
    <source>
        <dbReference type="PROSITE" id="PS50011"/>
    </source>
</evidence>
<dbReference type="GO" id="GO:0016787">
    <property type="term" value="F:hydrolase activity"/>
    <property type="evidence" value="ECO:0007669"/>
    <property type="project" value="UniProtKB-KW"/>
</dbReference>
<dbReference type="Pfam" id="PF00773">
    <property type="entry name" value="RNB"/>
    <property type="match status" value="1"/>
</dbReference>
<dbReference type="SMART" id="SM00955">
    <property type="entry name" value="RNB"/>
    <property type="match status" value="1"/>
</dbReference>
<dbReference type="InterPro" id="IPR047187">
    <property type="entry name" value="SF1_C_Upf1"/>
</dbReference>
<dbReference type="Gene3D" id="3.40.50.300">
    <property type="entry name" value="P-loop containing nucleotide triphosphate hydrolases"/>
    <property type="match status" value="4"/>
</dbReference>
<dbReference type="Gene3D" id="1.10.510.10">
    <property type="entry name" value="Transferase(Phosphotransferase) domain 1"/>
    <property type="match status" value="1"/>
</dbReference>
<dbReference type="EMBL" id="JAIZAY010000007">
    <property type="protein sequence ID" value="KAJ8039005.1"/>
    <property type="molecule type" value="Genomic_DNA"/>
</dbReference>
<keyword evidence="3" id="KW-0378">Hydrolase</keyword>
<dbReference type="InterPro" id="IPR012340">
    <property type="entry name" value="NA-bd_OB-fold"/>
</dbReference>
<protein>
    <submittedName>
        <fullName evidence="8">Helicase with zinc finger domain 2</fullName>
    </submittedName>
</protein>
<dbReference type="GO" id="GO:0004672">
    <property type="term" value="F:protein kinase activity"/>
    <property type="evidence" value="ECO:0007669"/>
    <property type="project" value="InterPro"/>
</dbReference>
<dbReference type="Gene3D" id="3.30.200.20">
    <property type="entry name" value="Phosphorylase Kinase, domain 1"/>
    <property type="match status" value="1"/>
</dbReference>
<comment type="caution">
    <text evidence="8">The sequence shown here is derived from an EMBL/GenBank/DDBJ whole genome shotgun (WGS) entry which is preliminary data.</text>
</comment>
<evidence type="ECO:0000256" key="5">
    <source>
        <dbReference type="ARBA" id="ARBA00022840"/>
    </source>
</evidence>
<keyword evidence="9" id="KW-1185">Reference proteome</keyword>
<dbReference type="GO" id="GO:0005524">
    <property type="term" value="F:ATP binding"/>
    <property type="evidence" value="ECO:0007669"/>
    <property type="project" value="UniProtKB-KW"/>
</dbReference>
<dbReference type="InterPro" id="IPR000719">
    <property type="entry name" value="Prot_kinase_dom"/>
</dbReference>
<feature type="compositionally biased region" description="Basic residues" evidence="6">
    <location>
        <begin position="1609"/>
        <end position="1620"/>
    </location>
</feature>
<dbReference type="SMART" id="SM00220">
    <property type="entry name" value="S_TKc"/>
    <property type="match status" value="1"/>
</dbReference>
<evidence type="ECO:0000256" key="2">
    <source>
        <dbReference type="ARBA" id="ARBA00022741"/>
    </source>
</evidence>
<comment type="similarity">
    <text evidence="1">Belongs to the DNA2/NAM7 helicase family.</text>
</comment>
<dbReference type="SUPFAM" id="SSF56112">
    <property type="entry name" value="Protein kinase-like (PK-like)"/>
    <property type="match status" value="1"/>
</dbReference>
<dbReference type="InterPro" id="IPR041679">
    <property type="entry name" value="DNA2/NAM7-like_C"/>
</dbReference>
<dbReference type="Gene3D" id="3.30.160.60">
    <property type="entry name" value="Classic Zinc Finger"/>
    <property type="match status" value="1"/>
</dbReference>
<evidence type="ECO:0000256" key="3">
    <source>
        <dbReference type="ARBA" id="ARBA00022801"/>
    </source>
</evidence>
<name>A0A9Q1C6C4_HOLLE</name>
<dbReference type="PROSITE" id="PS00108">
    <property type="entry name" value="PROTEIN_KINASE_ST"/>
    <property type="match status" value="1"/>
</dbReference>
<dbReference type="PANTHER" id="PTHR43788">
    <property type="entry name" value="DNA2/NAM7 HELICASE FAMILY MEMBER"/>
    <property type="match status" value="1"/>
</dbReference>
<evidence type="ECO:0000313" key="8">
    <source>
        <dbReference type="EMBL" id="KAJ8039005.1"/>
    </source>
</evidence>
<feature type="region of interest" description="Disordered" evidence="6">
    <location>
        <begin position="1584"/>
        <end position="1623"/>
    </location>
</feature>
<feature type="region of interest" description="Disordered" evidence="6">
    <location>
        <begin position="1"/>
        <end position="22"/>
    </location>
</feature>
<dbReference type="Proteomes" id="UP001152320">
    <property type="component" value="Chromosome 7"/>
</dbReference>
<feature type="domain" description="Protein kinase" evidence="7">
    <location>
        <begin position="430"/>
        <end position="690"/>
    </location>
</feature>
<evidence type="ECO:0000256" key="6">
    <source>
        <dbReference type="SAM" id="MobiDB-lite"/>
    </source>
</evidence>
<sequence length="3255" mass="372780">MEDRKQQESEGAIAKSSQEMSNDQVVEMLQSSVAPLREQSSDMGCVSGNNNMIFQNCHINIINSASGIDPPVSSTPGARIPAINSSEIPEVVPPVLVEDHQQEDDFDNELPHSDVKCTDSTSEPYIRRLVSEDKLGPLCGLQLAILSKLNEDESVARMCSTIEKDLKDILWTSEASKCLDPFSSHLMECYKCPLIKISYTDRMRFHLDVTSLSCLERLQEDEPDGSLAKVFFDKLLTEKMKGCMERNQLGISVTLDQNSLQEVHSYLISQSNDGLNGKGLQSFEYFCDYCKVYFEEEWQHHNHIDSDDHKKIVSTLGNEAGMTEREPPLTSTNGTFKYCRDVADKSCKYMGKIGAENECPFAHTTRELKEWQERHKHRLEVIQRIRDQSENLFALRDSAKGEEEASMWADMLSRINGKVDSLKSVGSIKYSKEEKIGVGITGSHIFAGKFENRVVAVKKILKENFQRKSEMYEVMNSKALCNILKILHIEENEECSYIVTELCEYDLKAVIEGEANPVQDNLTIGKRVKLCLDILRGLKSLHSIGIIHGDLKPNNILLGLDGEAKIILATTHVTHNNYYGPSICWLPWENVSSENSKGMLKRESDVKVAGCLIYYILSNGHHPFEATSPYMNDTGKLVNNVQDGKFSLLHVENYPVCRALLTRMLDQDMLKRPHVDDCLKEMNDVRKSYISSAMKNAVTTDNIKLSMEHVAVDCKSKFVKYLPGKNSNRKRKLRWILSVKCPTVQLKKIYLWHNKSDTFSLSDGSKSRLQKLDMKDIETDEQGTYTICVDFESKTQGAFHQWLILDFGTKDVLCQQFLVWVGPEFSNHFPTDDGSTLWDLTNHEVVKFPNSFDLGSLCEELEEKYPLSEKISCFPKSVQLEPETFKDYFHEMVYDEEREQTKQLEKFNGIQEMAVEEKIGGNFRVKLPTGQLFGKIKWKIHLDDSEASQILKKSVHLALLKFDGFPETVYEAEIVVGKQYDLREVDSFIVKLSQQCVSDQTLKPGMKETVSVQFKVDRKKFCYYHYAVDKLKRKDLLFPPRNMFPRFLEVEDTNKYDDFSLHHKQEEARRSISNAKDAVPFGYGPSLIIGPCGTGKTFVLARTVEDILESDPNRKLLICTHSNSAADCFINEFLRGCKQNVELDTIIRVYETDIDPASVDEEIRHNWSNYDVLSKNFTIPDVEELCGYHVVVTTFVTAIHFIAISQLHGQFTHVFLDEAGQALETEAMIPLGLAGPRTVVVLAGDHKQMIPKVFSRKAQECNFQRSMLERLFYWSKRNNCNNFHFLTDNYRILSPEILAFIGEHCYHVKNFATAKSKDQQLASTTSSYPSMKFSAVSGEDKLEKLSYYNGKEAKEIVKHVLELLKKWPSEGGDFTDQSVAVLTSYESQVQHLRKLFPKKFLHSVNIDTVQNSQGQQFDVVFISTVRTKCTICTDEVSLPSLMRHDTDYYGMLSDEGELITALTRARILLWVVGDPTTLCSVGKCQKIWKEYIQVCAKMNDMPSDLTCYDPPAIAEEKEGSRINTDNISYSGLTAEFTESLQSSSSQDCETDMEDKEGFIPDEIISYLEKEVRKELFQNYYESSVRSEDTHHQKVAHQESVYSRPPPSKPGRKNKKFRRSSTHTDDNMLRNKLMSYNYDYSNLEGGYDFEVEVEPEEMDLGEIAHYTQLAIDFPDEYCTAIVQFAENDLENAVALANHPHDKILISGKRMRKHALDGDQVVIRKQNKENVSYGEVMCIKKRAEDLKWKKLVCTVDSENLMCPVDNSFFPKMVIYPGEKKKAGSEEDITIGLYSISPSRKIQFEKNVEVKSSERGNKLFVVQYLRWGGDHIHPIGLVTEELPPCDSPDVGLRILKLIHSVRENWQPSVMEEMKQYSEKWKIPQSEMKKRAHYDFRGKCVFTIDHSYMSDFAIHVEKLEDERVELGLHLADVPFFVDKDSWVDREALQRGSSFSSTWGSPTHMLPDMLSTDLCIFNEREERLSLSIVLTLDRCLKADNVVFCRSIICCKQNLTFENVENLILNKNDGNFDFKGQVMHQVGTLYKIMNRLPHLPLPLNGTEIEDQINFPLAYGLVERLRKLTNAQVTMQLRHFSEQGIPVCHQLPPKEQDSRLWCSAFEKDVHGMPDLPTSLFTEGDRAPCKKPIPVLRSTWEELRQIHEGGKDKLVEMQKLLVCSEGFPRRVAALANLSDITPQEEYTFTNADVEDPVLQHFSKQEDCIHPFMTPVRSFMHLVVLRMLIASTEKTNNPYSNDDLTRIAYHCTKQTQSAQNYNKKAKLLMFAFKAQVLPHHLQAVVHSSNEEELKFCYPFIGFLKKVKSTTIVPFRLLKPVETPVVKEVTTKVNWKNRIYISESVPEVQDKSQFKIYTKQNVINIPMPSLEKMFKSVQRRDYQSLEDMKDDWNGITQRNKERTLEPQAEGEKVVDDISCGIIISKRGLKDVRRYVKYVHFGRKFKPGDVVSLQLCSGIEQGLPVPRVQLLKMTEKLDLCLEHRRMPVQCFTEIADRMPQRCGNIEEYVKAWLPVLRMMVAYSTIMSDETIYIHNVLVTWTEKTPSSREIFGQFSLKKNWCVNRHIKFSAIPKKKKKKEHGVPGFLHPTEKFLLSDFICVRVPGKKVKDDQMSQLQELGSRQNISLKTEIPIPDTSTIVVHGEAGVTNDGKSASYDVKFQVKETSHNIKKCLLDRNTELNLDLCTVELIPKPEPETRMEAALASISTSNHIIQSIVLQRPIKEMINSVKAGTKMADLEIKRLIEEGRNLNDKSIIEMFNPEPPNESQIQALQKALSQPFTVIQGPPGTGKTRTGAYLTCLFMKINKKVPQKTVTRPQILYCGPSNKSVDVIALYLEKFLKKLKLRYVRVYSETIEQQTFPLPGAESSERKFSTYKEDAHMPEEIQKNALHYIIRSKEAGEDAQKIEEKYHDMFRDENNESSVKEYKYIVKKTKIKMLKERDIILCTCNAAGHSILKGNLNIVQCIIDEAGMCFELDNLIPLVSQRPKQVVFIGDHKQLRPIIQNPRAKQLGAEVSLMEKFCEEACTLKIQYRMHEEICKFPSREFYKYQLITDKTVKRRENYIKRNIWPGEGHPHVFCHIEGEEYSQTVRTSDGNELSKSNFEEACEVVRIAQCLIEKLKVQENDLVILTQYNLQCKLIRDEMKYSGINVKVQTVIKSQGSEWNFVLLSTVRSLPEDEIPSDAGKGWRRKNLGFIEDENQMNVGLTRAMQGLIIVGNKYLLMTCNKWKKLIQDYEATGSVVPAESFLCGL</sequence>
<dbReference type="Pfam" id="PF13087">
    <property type="entry name" value="AAA_12"/>
    <property type="match status" value="2"/>
</dbReference>